<dbReference type="eggNOG" id="COG2206">
    <property type="taxonomic scope" value="Bacteria"/>
</dbReference>
<dbReference type="SUPFAM" id="SSF109604">
    <property type="entry name" value="HD-domain/PDEase-like"/>
    <property type="match status" value="1"/>
</dbReference>
<dbReference type="KEGG" id="app:CAP2UW1_2418"/>
<dbReference type="STRING" id="522306.CAP2UW1_2418"/>
<dbReference type="CDD" id="cd00077">
    <property type="entry name" value="HDc"/>
    <property type="match status" value="1"/>
</dbReference>
<dbReference type="EMBL" id="CP001715">
    <property type="protein sequence ID" value="ACV35707.1"/>
    <property type="molecule type" value="Genomic_DNA"/>
</dbReference>
<dbReference type="PROSITE" id="PS51832">
    <property type="entry name" value="HD_GYP"/>
    <property type="match status" value="1"/>
</dbReference>
<dbReference type="AlphaFoldDB" id="C7RR26"/>
<keyword evidence="2" id="KW-0378">Hydrolase</keyword>
<dbReference type="PANTHER" id="PTHR43155">
    <property type="entry name" value="CYCLIC DI-GMP PHOSPHODIESTERASE PA4108-RELATED"/>
    <property type="match status" value="1"/>
</dbReference>
<proteinExistence type="predicted"/>
<gene>
    <name evidence="2" type="ordered locus">CAP2UW1_2418</name>
</gene>
<dbReference type="OrthoDB" id="9780948at2"/>
<reference evidence="2" key="2">
    <citation type="submission" date="2009-09" db="EMBL/GenBank/DDBJ databases">
        <title>Complete sequence of chromosome of Candidatus Accumulibacter phosphatis clade IIA str. UW-1.</title>
        <authorList>
            <consortium name="US DOE Joint Genome Institute"/>
            <person name="Martin H.G."/>
            <person name="Ivanova N."/>
            <person name="Kunin V."/>
            <person name="Warnecke F."/>
            <person name="Barry K."/>
            <person name="He S."/>
            <person name="Salamov A."/>
            <person name="Szeto E."/>
            <person name="Dalin E."/>
            <person name="Pangilinan J.L."/>
            <person name="Lapidus A."/>
            <person name="Lowry S."/>
            <person name="Kyrpides N.C."/>
            <person name="McMahon K.D."/>
            <person name="Hugenholtz P."/>
        </authorList>
    </citation>
    <scope>NUCLEOTIDE SEQUENCE [LARGE SCALE GENOMIC DNA]</scope>
    <source>
        <strain evidence="2">UW-1</strain>
    </source>
</reference>
<dbReference type="InterPro" id="IPR003607">
    <property type="entry name" value="HD/PDEase_dom"/>
</dbReference>
<dbReference type="Pfam" id="PF13487">
    <property type="entry name" value="HD_5"/>
    <property type="match status" value="1"/>
</dbReference>
<name>C7RR26_ACCRE</name>
<feature type="domain" description="HD-GYP" evidence="1">
    <location>
        <begin position="117"/>
        <end position="318"/>
    </location>
</feature>
<protein>
    <submittedName>
        <fullName evidence="2">Metal dependent phosphohydrolase</fullName>
    </submittedName>
</protein>
<evidence type="ECO:0000259" key="1">
    <source>
        <dbReference type="PROSITE" id="PS51832"/>
    </source>
</evidence>
<dbReference type="InterPro" id="IPR037522">
    <property type="entry name" value="HD_GYP_dom"/>
</dbReference>
<organism evidence="2">
    <name type="scientific">Accumulibacter regalis</name>
    <dbReference type="NCBI Taxonomy" id="522306"/>
    <lineage>
        <taxon>Bacteria</taxon>
        <taxon>Pseudomonadati</taxon>
        <taxon>Pseudomonadota</taxon>
        <taxon>Betaproteobacteria</taxon>
        <taxon>Candidatus Accumulibacter</taxon>
    </lineage>
</organism>
<sequence length="436" mass="47999">MQPRPQTEQDELARQAVGENSLFVKAVTELADTHEVVASEDIFARGGTKLVSRGTRLSGQFYDRLVAHKLLKPIEQSLSVSDALDASKLVSLMHAEARRVPSLAPLLEQPELLEQLGKHFSQLSIPGPLTLRLAVMQSDRPKLFQHAMISSVVATALGISGQLPREELQALSLASVFHDVGELCIQPAFLAPGHQMSAEERRHLYVHPIAGFLMLRDFAELPKGTANAVLQHHERIDGSGYPYHLSGDAISTVSRYLAVAEVAASLIEKHGADKRIGMKFRMNKKKYDAGVVALTSRLFGSFTLQPSEKLDEVYLMTHLTQLGKLFEGWAALRKTISGADLERVSVLVERVNALQMLVIEPGFDQCRIEDILAMAGDADPEICMELTTLLDELNWQFKALLSGIERDQSISGALLPAALRAGIDGWLAQVRRFVCE</sequence>
<dbReference type="HOGENOM" id="CLU_051988_0_0_4"/>
<dbReference type="GO" id="GO:0008081">
    <property type="term" value="F:phosphoric diester hydrolase activity"/>
    <property type="evidence" value="ECO:0007669"/>
    <property type="project" value="UniProtKB-ARBA"/>
</dbReference>
<reference evidence="2" key="1">
    <citation type="submission" date="2009-08" db="EMBL/GenBank/DDBJ databases">
        <authorList>
            <consortium name="US DOE Joint Genome Institute"/>
            <person name="Lucas S."/>
            <person name="Copeland A."/>
            <person name="Lapidus A."/>
            <person name="Glavina del Rio T."/>
            <person name="Dalin E."/>
            <person name="Tice H."/>
            <person name="Bruce D."/>
            <person name="Barry K."/>
            <person name="Pitluck S."/>
            <person name="Lowry S."/>
            <person name="Larimer F."/>
            <person name="Land M."/>
            <person name="Hauser L."/>
            <person name="Kyrpides N."/>
            <person name="Ivanova N."/>
            <person name="McMahon K.D."/>
            <person name="Hugenholtz P."/>
        </authorList>
    </citation>
    <scope>NUCLEOTIDE SEQUENCE</scope>
    <source>
        <strain evidence="2">UW-1</strain>
    </source>
</reference>
<dbReference type="Gene3D" id="1.10.3210.10">
    <property type="entry name" value="Hypothetical protein af1432"/>
    <property type="match status" value="1"/>
</dbReference>
<accession>C7RR26</accession>
<dbReference type="PANTHER" id="PTHR43155:SF2">
    <property type="entry name" value="CYCLIC DI-GMP PHOSPHODIESTERASE PA4108"/>
    <property type="match status" value="1"/>
</dbReference>
<evidence type="ECO:0000313" key="2">
    <source>
        <dbReference type="EMBL" id="ACV35707.1"/>
    </source>
</evidence>